<dbReference type="EMBL" id="LR134476">
    <property type="protein sequence ID" value="VEI13194.1"/>
    <property type="molecule type" value="Genomic_DNA"/>
</dbReference>
<dbReference type="PROSITE" id="PS50146">
    <property type="entry name" value="DAGK"/>
    <property type="match status" value="1"/>
</dbReference>
<evidence type="ECO:0000259" key="4">
    <source>
        <dbReference type="PROSITE" id="PS50146"/>
    </source>
</evidence>
<accession>A0A448PE75</accession>
<dbReference type="SUPFAM" id="SSF111331">
    <property type="entry name" value="NAD kinase/diacylglycerol kinase-like"/>
    <property type="match status" value="1"/>
</dbReference>
<proteinExistence type="inferred from homology"/>
<comment type="similarity">
    <text evidence="2">Belongs to the diacylglycerol/lipid kinase family.</text>
</comment>
<gene>
    <name evidence="5" type="primary">dagK_2</name>
    <name evidence="5" type="ORF">NCTC13354_00903</name>
</gene>
<reference evidence="5 6" key="1">
    <citation type="submission" date="2018-12" db="EMBL/GenBank/DDBJ databases">
        <authorList>
            <consortium name="Pathogen Informatics"/>
        </authorList>
    </citation>
    <scope>NUCLEOTIDE SEQUENCE [LARGE SCALE GENOMIC DNA]</scope>
    <source>
        <strain evidence="5 6">NCTC13354</strain>
    </source>
</reference>
<dbReference type="OrthoDB" id="3171056at2"/>
<feature type="coiled-coil region" evidence="3">
    <location>
        <begin position="36"/>
        <end position="70"/>
    </location>
</feature>
<dbReference type="InterPro" id="IPR017438">
    <property type="entry name" value="ATP-NAD_kinase_N"/>
</dbReference>
<dbReference type="GO" id="GO:0004143">
    <property type="term" value="F:ATP-dependent diacylglycerol kinase activity"/>
    <property type="evidence" value="ECO:0007669"/>
    <property type="project" value="UniProtKB-EC"/>
</dbReference>
<evidence type="ECO:0000313" key="5">
    <source>
        <dbReference type="EMBL" id="VEI13194.1"/>
    </source>
</evidence>
<evidence type="ECO:0000256" key="2">
    <source>
        <dbReference type="ARBA" id="ARBA00005983"/>
    </source>
</evidence>
<name>A0A448PE75_9ACTO</name>
<dbReference type="Gene3D" id="3.40.50.10330">
    <property type="entry name" value="Probable inorganic polyphosphate/atp-NAD kinase, domain 1"/>
    <property type="match status" value="1"/>
</dbReference>
<dbReference type="RefSeq" id="WP_126416336.1">
    <property type="nucleotide sequence ID" value="NZ_LR134476.1"/>
</dbReference>
<keyword evidence="3" id="KW-0175">Coiled coil</keyword>
<dbReference type="Proteomes" id="UP000269542">
    <property type="component" value="Chromosome"/>
</dbReference>
<dbReference type="InterPro" id="IPR001206">
    <property type="entry name" value="Diacylglycerol_kinase_cat_dom"/>
</dbReference>
<keyword evidence="6" id="KW-1185">Reference proteome</keyword>
<dbReference type="Pfam" id="PF00781">
    <property type="entry name" value="DAGK_cat"/>
    <property type="match status" value="1"/>
</dbReference>
<evidence type="ECO:0000313" key="6">
    <source>
        <dbReference type="Proteomes" id="UP000269542"/>
    </source>
</evidence>
<protein>
    <submittedName>
        <fullName evidence="5">Diacylglycerol kinase</fullName>
        <ecNumber evidence="5">2.7.1.107</ecNumber>
    </submittedName>
</protein>
<keyword evidence="5" id="KW-0808">Transferase</keyword>
<keyword evidence="5" id="KW-0418">Kinase</keyword>
<dbReference type="KEGG" id="tbw:NCTC13354_00903"/>
<dbReference type="EC" id="2.7.1.107" evidence="5"/>
<evidence type="ECO:0000256" key="1">
    <source>
        <dbReference type="ARBA" id="ARBA00001946"/>
    </source>
</evidence>
<sequence>MDASLILSIVGVLVAVVAAVVALRVNSRVDANKRTVEENRAHIAELREMIASQKEEIAAQQEEIASHELRAGVQPAPESGPAVVIYNPTKNADFDHLKSVLARAARDADLPDPIWLETTADDPGFGQTRKALDMGASVVIAAGGDGTVRNVGEVLTGTNTPLGLLPVGTGNILARNLDLPLSSTRRMAIIALTGKAASIDVGWLTIPEQGEPAADELPDDARIPGGEITLAKPGKHAFLVNAGIGFDAAIMAAADEESELKSKIGWLAYVKAAIPYLLAPKMNARIRTGESHHVDVEARSVMTLNCGQLLGGFVLDPHAQPDDGWLDLAVLDTRRGLIGWADLVRQVGLNGVGLKPITLPGVEQSGEIDVHRINGAQIEAQTIQPVQVDGDVLGFAREISTSIEEAALLVRVG</sequence>
<dbReference type="Gene3D" id="2.60.200.40">
    <property type="match status" value="1"/>
</dbReference>
<comment type="cofactor">
    <cofactor evidence="1">
        <name>Mg(2+)</name>
        <dbReference type="ChEBI" id="CHEBI:18420"/>
    </cofactor>
</comment>
<dbReference type="SMART" id="SM00046">
    <property type="entry name" value="DAGKc"/>
    <property type="match status" value="1"/>
</dbReference>
<evidence type="ECO:0000256" key="3">
    <source>
        <dbReference type="SAM" id="Coils"/>
    </source>
</evidence>
<dbReference type="PANTHER" id="PTHR12358">
    <property type="entry name" value="SPHINGOSINE KINASE"/>
    <property type="match status" value="1"/>
</dbReference>
<dbReference type="InterPro" id="IPR016064">
    <property type="entry name" value="NAD/diacylglycerol_kinase_sf"/>
</dbReference>
<dbReference type="PANTHER" id="PTHR12358:SF54">
    <property type="entry name" value="SPHINGOSINE KINASE RELATED PROTEIN"/>
    <property type="match status" value="1"/>
</dbReference>
<organism evidence="5 6">
    <name type="scientific">Trueperella bialowiezensis</name>
    <dbReference type="NCBI Taxonomy" id="312285"/>
    <lineage>
        <taxon>Bacteria</taxon>
        <taxon>Bacillati</taxon>
        <taxon>Actinomycetota</taxon>
        <taxon>Actinomycetes</taxon>
        <taxon>Actinomycetales</taxon>
        <taxon>Actinomycetaceae</taxon>
        <taxon>Trueperella</taxon>
    </lineage>
</organism>
<feature type="domain" description="DAGKc" evidence="4">
    <location>
        <begin position="77"/>
        <end position="208"/>
    </location>
</feature>
<dbReference type="AlphaFoldDB" id="A0A448PE75"/>
<dbReference type="InterPro" id="IPR050187">
    <property type="entry name" value="Lipid_Phosphate_FormReg"/>
</dbReference>